<evidence type="ECO:0000313" key="4">
    <source>
        <dbReference type="Proteomes" id="UP000521943"/>
    </source>
</evidence>
<feature type="region of interest" description="Disordered" evidence="1">
    <location>
        <begin position="179"/>
        <end position="212"/>
    </location>
</feature>
<feature type="compositionally biased region" description="Basic and acidic residues" evidence="1">
    <location>
        <begin position="436"/>
        <end position="453"/>
    </location>
</feature>
<feature type="compositionally biased region" description="Low complexity" evidence="1">
    <location>
        <begin position="15"/>
        <end position="96"/>
    </location>
</feature>
<feature type="transmembrane region" description="Helical" evidence="2">
    <location>
        <begin position="136"/>
        <end position="157"/>
    </location>
</feature>
<proteinExistence type="predicted"/>
<sequence>MSSPTISTPGLPGETSTTSSSSSTTTTSSSTTTSTTSTTTTPPPTSTTSTTSTTSSTTSTPTTSTTTTSTTSTTTTSTSSTTVVTPPPTTSTRITTTSGTPVVITSTSVVTSSGTALPSASASSTAEKGFFQKTGAVAGTFTAVGVVGLIILIVLISTGIRRRRAKKFDQEIAEAAREAAATQPPVFLDDDDDDYRSGPYGSTTYGTKGGPYSDVSSHGTYNQPAMVPPESFGMREMPPGSHGPAPGEVFDYGAAAAGAAGIGVARARSQNNGASYGQGLQEGGAPYAAFNMPPGPTGSPPPPQYHYNKSSSGAHGLEVLEAAGMGAHVAGAGAALARGPSQYQAQGDGYQQDGLTRKKSLVSHEGEIVYPTSASTAGQAYYSASGDPYAGFNAPQQQQGAYGGYEEEDAYGGYVVSEDAPARTSPGVPMPSPYDAARHPEGVDDGYARHGEDAYDSADEEDEPKRVLKVANE</sequence>
<accession>A0A8H6I428</accession>
<comment type="caution">
    <text evidence="3">The sequence shown here is derived from an EMBL/GenBank/DDBJ whole genome shotgun (WGS) entry which is preliminary data.</text>
</comment>
<keyword evidence="4" id="KW-1185">Reference proteome</keyword>
<keyword evidence="2" id="KW-0472">Membrane</keyword>
<feature type="region of interest" description="Disordered" evidence="1">
    <location>
        <begin position="416"/>
        <end position="473"/>
    </location>
</feature>
<gene>
    <name evidence="3" type="ORF">DFP72DRAFT_1064616</name>
</gene>
<evidence type="ECO:0000313" key="3">
    <source>
        <dbReference type="EMBL" id="KAF6758485.1"/>
    </source>
</evidence>
<dbReference type="OrthoDB" id="3068832at2759"/>
<evidence type="ECO:0000256" key="1">
    <source>
        <dbReference type="SAM" id="MobiDB-lite"/>
    </source>
</evidence>
<feature type="region of interest" description="Disordered" evidence="1">
    <location>
        <begin position="1"/>
        <end position="96"/>
    </location>
</feature>
<reference evidence="3 4" key="1">
    <citation type="submission" date="2020-07" db="EMBL/GenBank/DDBJ databases">
        <title>Comparative genomics of pyrophilous fungi reveals a link between fire events and developmental genes.</title>
        <authorList>
            <consortium name="DOE Joint Genome Institute"/>
            <person name="Steindorff A.S."/>
            <person name="Carver A."/>
            <person name="Calhoun S."/>
            <person name="Stillman K."/>
            <person name="Liu H."/>
            <person name="Lipzen A."/>
            <person name="Pangilinan J."/>
            <person name="Labutti K."/>
            <person name="Bruns T.D."/>
            <person name="Grigoriev I.V."/>
        </authorList>
    </citation>
    <scope>NUCLEOTIDE SEQUENCE [LARGE SCALE GENOMIC DNA]</scope>
    <source>
        <strain evidence="3 4">CBS 144469</strain>
    </source>
</reference>
<dbReference type="AlphaFoldDB" id="A0A8H6I428"/>
<organism evidence="3 4">
    <name type="scientific">Ephemerocybe angulata</name>
    <dbReference type="NCBI Taxonomy" id="980116"/>
    <lineage>
        <taxon>Eukaryota</taxon>
        <taxon>Fungi</taxon>
        <taxon>Dikarya</taxon>
        <taxon>Basidiomycota</taxon>
        <taxon>Agaricomycotina</taxon>
        <taxon>Agaricomycetes</taxon>
        <taxon>Agaricomycetidae</taxon>
        <taxon>Agaricales</taxon>
        <taxon>Agaricineae</taxon>
        <taxon>Psathyrellaceae</taxon>
        <taxon>Ephemerocybe</taxon>
    </lineage>
</organism>
<keyword evidence="2" id="KW-0812">Transmembrane</keyword>
<dbReference type="Proteomes" id="UP000521943">
    <property type="component" value="Unassembled WGS sequence"/>
</dbReference>
<name>A0A8H6I428_9AGAR</name>
<evidence type="ECO:0000256" key="2">
    <source>
        <dbReference type="SAM" id="Phobius"/>
    </source>
</evidence>
<dbReference type="EMBL" id="JACGCI010000018">
    <property type="protein sequence ID" value="KAF6758485.1"/>
    <property type="molecule type" value="Genomic_DNA"/>
</dbReference>
<keyword evidence="2" id="KW-1133">Transmembrane helix</keyword>
<protein>
    <submittedName>
        <fullName evidence="3">Uncharacterized protein</fullName>
    </submittedName>
</protein>